<gene>
    <name evidence="4" type="ORF">PR048_011552</name>
</gene>
<dbReference type="SUPFAM" id="SSF47576">
    <property type="entry name" value="Calponin-homology domain, CH-domain"/>
    <property type="match status" value="1"/>
</dbReference>
<evidence type="ECO:0000313" key="5">
    <source>
        <dbReference type="Proteomes" id="UP001159363"/>
    </source>
</evidence>
<keyword evidence="5" id="KW-1185">Reference proteome</keyword>
<evidence type="ECO:0000313" key="4">
    <source>
        <dbReference type="EMBL" id="KAJ8885355.1"/>
    </source>
</evidence>
<dbReference type="PANTHER" id="PTHR19961:SF18">
    <property type="entry name" value="FI19014P1"/>
    <property type="match status" value="1"/>
</dbReference>
<evidence type="ECO:0000259" key="3">
    <source>
        <dbReference type="Pfam" id="PF00307"/>
    </source>
</evidence>
<sequence>MLLVSGRRSHVLCDAQILMVDLKDATMTDPTLLAAWIYCSTGGHCLIPSCRGKSLDGAQRCLWNAYSLPHNETISLLVVYQGQPEPSRWDNIANAKYAISMARKTGARVYALPEDIAEVKPKMVMTVFACLMAMDYIPNMDEYRKRPAALHTCIRQQSILQHVAALPTDMLITGCGWVRVVSKLSTPFSFAGERCHSQRLKGGGGEGSYLLGQRYPADRNDGHTVLRNGGVWGREGWCGNDSLVEDHSKEVSSKRQTKCSLMPLSPPLIPEHIFPFPFPQRKHLFPHPHPVIGQTCCLWVMVRPQCSTTLYSVSIHPVHIHNWRKTEPTLVGLTRVQTSDANIEGMYAKSNTHLRSHLKGKAHKTLANSGMGSTHAEV</sequence>
<accession>A0ABQ9HMF5</accession>
<keyword evidence="1" id="KW-0677">Repeat</keyword>
<organism evidence="4 5">
    <name type="scientific">Dryococelus australis</name>
    <dbReference type="NCBI Taxonomy" id="614101"/>
    <lineage>
        <taxon>Eukaryota</taxon>
        <taxon>Metazoa</taxon>
        <taxon>Ecdysozoa</taxon>
        <taxon>Arthropoda</taxon>
        <taxon>Hexapoda</taxon>
        <taxon>Insecta</taxon>
        <taxon>Pterygota</taxon>
        <taxon>Neoptera</taxon>
        <taxon>Polyneoptera</taxon>
        <taxon>Phasmatodea</taxon>
        <taxon>Verophasmatodea</taxon>
        <taxon>Anareolatae</taxon>
        <taxon>Phasmatidae</taxon>
        <taxon>Eurycanthinae</taxon>
        <taxon>Dryococelus</taxon>
    </lineage>
</organism>
<dbReference type="InterPro" id="IPR001715">
    <property type="entry name" value="CH_dom"/>
</dbReference>
<reference evidence="4 5" key="1">
    <citation type="submission" date="2023-02" db="EMBL/GenBank/DDBJ databases">
        <title>LHISI_Scaffold_Assembly.</title>
        <authorList>
            <person name="Stuart O.P."/>
            <person name="Cleave R."/>
            <person name="Magrath M.J.L."/>
            <person name="Mikheyev A.S."/>
        </authorList>
    </citation>
    <scope>NUCLEOTIDE SEQUENCE [LARGE SCALE GENOMIC DNA]</scope>
    <source>
        <strain evidence="4">Daus_M_001</strain>
        <tissue evidence="4">Leg muscle</tissue>
    </source>
</reference>
<dbReference type="InterPro" id="IPR036872">
    <property type="entry name" value="CH_dom_sf"/>
</dbReference>
<proteinExistence type="predicted"/>
<dbReference type="Proteomes" id="UP001159363">
    <property type="component" value="Chromosome X"/>
</dbReference>
<keyword evidence="2" id="KW-0009">Actin-binding</keyword>
<dbReference type="InterPro" id="IPR039959">
    <property type="entry name" value="Fimbrin/Plastin"/>
</dbReference>
<evidence type="ECO:0000256" key="1">
    <source>
        <dbReference type="ARBA" id="ARBA00022737"/>
    </source>
</evidence>
<dbReference type="Gene3D" id="1.10.418.10">
    <property type="entry name" value="Calponin-like domain"/>
    <property type="match status" value="1"/>
</dbReference>
<comment type="caution">
    <text evidence="4">The sequence shown here is derived from an EMBL/GenBank/DDBJ whole genome shotgun (WGS) entry which is preliminary data.</text>
</comment>
<dbReference type="PANTHER" id="PTHR19961">
    <property type="entry name" value="FIMBRIN/PLASTIN"/>
    <property type="match status" value="1"/>
</dbReference>
<feature type="domain" description="Calponin-homology (CH)" evidence="3">
    <location>
        <begin position="85"/>
        <end position="134"/>
    </location>
</feature>
<evidence type="ECO:0000256" key="2">
    <source>
        <dbReference type="ARBA" id="ARBA00023203"/>
    </source>
</evidence>
<protein>
    <recommendedName>
        <fullName evidence="3">Calponin-homology (CH) domain-containing protein</fullName>
    </recommendedName>
</protein>
<dbReference type="Pfam" id="PF00307">
    <property type="entry name" value="CH"/>
    <property type="match status" value="1"/>
</dbReference>
<dbReference type="EMBL" id="JARBHB010000004">
    <property type="protein sequence ID" value="KAJ8885355.1"/>
    <property type="molecule type" value="Genomic_DNA"/>
</dbReference>
<name>A0ABQ9HMF5_9NEOP</name>